<dbReference type="GeneID" id="93646023"/>
<keyword evidence="1" id="KW-0614">Plasmid</keyword>
<evidence type="ECO:0000313" key="2">
    <source>
        <dbReference type="Proteomes" id="UP000031829"/>
    </source>
</evidence>
<dbReference type="Proteomes" id="UP000031829">
    <property type="component" value="Plasmid pBMV_2"/>
</dbReference>
<organism evidence="1 2">
    <name type="scientific">Priestia megaterium (strain ATCC 14581 / DSM 32 / CCUG 1817 / JCM 2506 / NBRC 15308 / NCIMB 9376 / NCTC 10342 / NRRL B-14308 / VKM B-512 / Ford 19)</name>
    <name type="common">Bacillus megaterium</name>
    <dbReference type="NCBI Taxonomy" id="1348623"/>
    <lineage>
        <taxon>Bacteria</taxon>
        <taxon>Bacillati</taxon>
        <taxon>Bacillota</taxon>
        <taxon>Bacilli</taxon>
        <taxon>Bacillales</taxon>
        <taxon>Bacillaceae</taxon>
        <taxon>Priestia</taxon>
    </lineage>
</organism>
<protein>
    <submittedName>
        <fullName evidence="1">Putative membrane protein</fullName>
    </submittedName>
</protein>
<reference evidence="1 2" key="1">
    <citation type="journal article" date="2015" name="Genome Announc.">
        <title>Complete genome sequences for 35 biothreat assay-relevant bacillus species.</title>
        <authorList>
            <person name="Johnson S.L."/>
            <person name="Daligault H.E."/>
            <person name="Davenport K.W."/>
            <person name="Jaissle J."/>
            <person name="Frey K.G."/>
            <person name="Ladner J.T."/>
            <person name="Broomall S.M."/>
            <person name="Bishop-Lilly K.A."/>
            <person name="Bruce D.C."/>
            <person name="Gibbons H.S."/>
            <person name="Coyne S.R."/>
            <person name="Lo C.C."/>
            <person name="Meincke L."/>
            <person name="Munk A.C."/>
            <person name="Koroleva G.I."/>
            <person name="Rosenzweig C.N."/>
            <person name="Palacios G.F."/>
            <person name="Redden C.L."/>
            <person name="Minogue T.D."/>
            <person name="Chain P.S."/>
        </authorList>
    </citation>
    <scope>NUCLEOTIDE SEQUENCE [LARGE SCALE GENOMIC DNA]</scope>
    <source>
        <strain evidence="2">ATCC 14581 / DSM 32 / JCM 2506 / NBRC 15308 / NCIMB 9376 / NCTC 10342 / NRRL B-14308 / VKM B-512</strain>
        <plasmid evidence="1 2">pBMV_2</plasmid>
    </source>
</reference>
<name>A0A0B6AL86_PRIM2</name>
<dbReference type="EMBL" id="CP009921">
    <property type="protein sequence ID" value="AJI25645.1"/>
    <property type="molecule type" value="Genomic_DNA"/>
</dbReference>
<gene>
    <name evidence="1" type="ORF">BG04_5820</name>
</gene>
<geneLocation type="plasmid" evidence="1 2">
    <name>pBMV_2</name>
</geneLocation>
<sequence>MIGLIIAIILFNFIAFKTNKRLTANQIVHIWAFTIALQQLGDLYIDTKYHGYWYFSKDIDGWREILTLTVLIPPVNMMFLNWYPSGEAFHKRIMYIFYWMIAILLYEAITLLPEPWGYFKYGWWNLWHSAVMDPLLLLIVLGYYKWIYKLENKLLAGKK</sequence>
<dbReference type="KEGG" id="bmeg:BG04_5820"/>
<evidence type="ECO:0000313" key="1">
    <source>
        <dbReference type="EMBL" id="AJI25645.1"/>
    </source>
</evidence>
<dbReference type="AlphaFoldDB" id="A0A0B6AL86"/>
<dbReference type="HOGENOM" id="CLU_140270_0_0_9"/>
<dbReference type="RefSeq" id="WP_034655541.1">
    <property type="nucleotide sequence ID" value="NZ_BCVB01000023.1"/>
</dbReference>
<accession>A0A0B6AL86</accession>
<proteinExistence type="predicted"/>